<reference evidence="5" key="1">
    <citation type="submission" date="2022-06" db="EMBL/GenBank/DDBJ databases">
        <title>Helicobacter colisuis sp. nov.</title>
        <authorList>
            <person name="Papic B."/>
            <person name="Gruntar I."/>
        </authorList>
    </citation>
    <scope>NUCLEOTIDE SEQUENCE</scope>
    <source>
        <strain evidence="5">11154-15</strain>
    </source>
</reference>
<evidence type="ECO:0000256" key="2">
    <source>
        <dbReference type="ARBA" id="ARBA00022857"/>
    </source>
</evidence>
<dbReference type="EMBL" id="JAMOKX010000007">
    <property type="protein sequence ID" value="MCL9820059.1"/>
    <property type="molecule type" value="Genomic_DNA"/>
</dbReference>
<dbReference type="Proteomes" id="UP001057522">
    <property type="component" value="Unassembled WGS sequence"/>
</dbReference>
<sequence>MQSTIMQYVTLNNGIKMPILGFGTYSINDSHTILEAISYGYRLFDTAQMYGNEHKVGTAIREAIDKIGIKREDFFITTKLSNNMNFQEAKKGIETSLKSLNSSYIDLILIHEPYPKAKEMYKAMETYYKEGKLKAIGISNFTLHAFKEFIKTCEIPPAINQCETHIYYQQAALLQTMKPYGTILESWSPFIAGKVSKNKNGFFNDSALEKIAHKYNKSIAQIVLRFFTQQGIVTIPKASKKEHMQENIDIFNFNLTKEEIKTIKTFDKNATQFSWGYQ</sequence>
<proteinExistence type="inferred from homology"/>
<dbReference type="PIRSF" id="PIRSF000097">
    <property type="entry name" value="AKR"/>
    <property type="match status" value="1"/>
</dbReference>
<dbReference type="RefSeq" id="WP_250604959.1">
    <property type="nucleotide sequence ID" value="NZ_JAMOKX010000007.1"/>
</dbReference>
<comment type="caution">
    <text evidence="5">The sequence shown here is derived from an EMBL/GenBank/DDBJ whole genome shotgun (WGS) entry which is preliminary data.</text>
</comment>
<dbReference type="PANTHER" id="PTHR43827:SF3">
    <property type="entry name" value="NADP-DEPENDENT OXIDOREDUCTASE DOMAIN-CONTAINING PROTEIN"/>
    <property type="match status" value="1"/>
</dbReference>
<dbReference type="InterPro" id="IPR020471">
    <property type="entry name" value="AKR"/>
</dbReference>
<dbReference type="SUPFAM" id="SSF51430">
    <property type="entry name" value="NAD(P)-linked oxidoreductase"/>
    <property type="match status" value="1"/>
</dbReference>
<keyword evidence="2" id="KW-0521">NADP</keyword>
<dbReference type="PRINTS" id="PR00069">
    <property type="entry name" value="ALDKETRDTASE"/>
</dbReference>
<evidence type="ECO:0000259" key="4">
    <source>
        <dbReference type="Pfam" id="PF00248"/>
    </source>
</evidence>
<dbReference type="InterPro" id="IPR018170">
    <property type="entry name" value="Aldo/ket_reductase_CS"/>
</dbReference>
<name>A0ABT0TW35_9HELI</name>
<keyword evidence="6" id="KW-1185">Reference proteome</keyword>
<dbReference type="Gene3D" id="3.20.20.100">
    <property type="entry name" value="NADP-dependent oxidoreductase domain"/>
    <property type="match status" value="1"/>
</dbReference>
<evidence type="ECO:0000313" key="5">
    <source>
        <dbReference type="EMBL" id="MCL9820059.1"/>
    </source>
</evidence>
<comment type="similarity">
    <text evidence="1">Belongs to the aldo/keto reductase family.</text>
</comment>
<dbReference type="InterPro" id="IPR023210">
    <property type="entry name" value="NADP_OxRdtase_dom"/>
</dbReference>
<dbReference type="InterPro" id="IPR036812">
    <property type="entry name" value="NAD(P)_OxRdtase_dom_sf"/>
</dbReference>
<evidence type="ECO:0000256" key="1">
    <source>
        <dbReference type="ARBA" id="ARBA00007905"/>
    </source>
</evidence>
<organism evidence="5 6">
    <name type="scientific">Helicobacter colisuis</name>
    <dbReference type="NCBI Taxonomy" id="2949739"/>
    <lineage>
        <taxon>Bacteria</taxon>
        <taxon>Pseudomonadati</taxon>
        <taxon>Campylobacterota</taxon>
        <taxon>Epsilonproteobacteria</taxon>
        <taxon>Campylobacterales</taxon>
        <taxon>Helicobacteraceae</taxon>
        <taxon>Helicobacter</taxon>
    </lineage>
</organism>
<gene>
    <name evidence="5" type="ORF">NCR95_07780</name>
</gene>
<feature type="domain" description="NADP-dependent oxidoreductase" evidence="4">
    <location>
        <begin position="31"/>
        <end position="266"/>
    </location>
</feature>
<protein>
    <submittedName>
        <fullName evidence="5">Aldo/keto reductase</fullName>
    </submittedName>
</protein>
<evidence type="ECO:0000313" key="6">
    <source>
        <dbReference type="Proteomes" id="UP001057522"/>
    </source>
</evidence>
<dbReference type="Pfam" id="PF00248">
    <property type="entry name" value="Aldo_ket_red"/>
    <property type="match status" value="1"/>
</dbReference>
<dbReference type="PROSITE" id="PS00798">
    <property type="entry name" value="ALDOKETO_REDUCTASE_1"/>
    <property type="match status" value="1"/>
</dbReference>
<dbReference type="PANTHER" id="PTHR43827">
    <property type="entry name" value="2,5-DIKETO-D-GLUCONIC ACID REDUCTASE"/>
    <property type="match status" value="1"/>
</dbReference>
<evidence type="ECO:0000256" key="3">
    <source>
        <dbReference type="ARBA" id="ARBA00023002"/>
    </source>
</evidence>
<accession>A0ABT0TW35</accession>
<keyword evidence="3" id="KW-0560">Oxidoreductase</keyword>